<proteinExistence type="predicted"/>
<accession>A0A6I4YI89</accession>
<keyword evidence="2" id="KW-1185">Reference proteome</keyword>
<comment type="caution">
    <text evidence="1">The sequence shown here is derived from an EMBL/GenBank/DDBJ whole genome shotgun (WGS) entry which is preliminary data.</text>
</comment>
<dbReference type="RefSeq" id="WP_160981317.1">
    <property type="nucleotide sequence ID" value="NZ_WVHK01000079.1"/>
</dbReference>
<organism evidence="1 2">
    <name type="scientific">Deinococcus xianganensis</name>
    <dbReference type="NCBI Taxonomy" id="1507289"/>
    <lineage>
        <taxon>Bacteria</taxon>
        <taxon>Thermotogati</taxon>
        <taxon>Deinococcota</taxon>
        <taxon>Deinococci</taxon>
        <taxon>Deinococcales</taxon>
        <taxon>Deinococcaceae</taxon>
        <taxon>Deinococcus</taxon>
    </lineage>
</organism>
<protein>
    <submittedName>
        <fullName evidence="1">Uncharacterized protein</fullName>
    </submittedName>
</protein>
<evidence type="ECO:0000313" key="2">
    <source>
        <dbReference type="Proteomes" id="UP000430519"/>
    </source>
</evidence>
<evidence type="ECO:0000313" key="1">
    <source>
        <dbReference type="EMBL" id="MXV21202.1"/>
    </source>
</evidence>
<name>A0A6I4YI89_9DEIO</name>
<sequence length="90" mass="9973">MELHHTVKDRRTVHLVPVDDVGAWAEEVYFTSRPVPGRELPGVSPLDLVLFVTRLFAEPVSLGAHGVWFAAQELADGPWVTPTPPRLPPK</sequence>
<gene>
    <name evidence="1" type="ORF">GLX28_16350</name>
</gene>
<dbReference type="AlphaFoldDB" id="A0A6I4YI89"/>
<dbReference type="Proteomes" id="UP000430519">
    <property type="component" value="Unassembled WGS sequence"/>
</dbReference>
<reference evidence="1 2" key="1">
    <citation type="submission" date="2019-11" db="EMBL/GenBank/DDBJ databases">
        <title>Genome sequence of Deinococcus xianganensis Y35, AI-2 producing algicidal bacterium, isolated from lake water.</title>
        <authorList>
            <person name="Li Y."/>
        </authorList>
    </citation>
    <scope>NUCLEOTIDE SEQUENCE [LARGE SCALE GENOMIC DNA]</scope>
    <source>
        <strain evidence="1 2">Y35</strain>
    </source>
</reference>
<dbReference type="EMBL" id="WVHK01000079">
    <property type="protein sequence ID" value="MXV21202.1"/>
    <property type="molecule type" value="Genomic_DNA"/>
</dbReference>